<dbReference type="InterPro" id="IPR036496">
    <property type="entry name" value="CathepsinC_exc_dom_sf"/>
</dbReference>
<keyword evidence="5" id="KW-0865">Zymogen</keyword>
<dbReference type="Proteomes" id="UP000007494">
    <property type="component" value="Chromosome III"/>
</dbReference>
<dbReference type="InParanoid" id="F0V9R5"/>
<comment type="function">
    <text evidence="11">Thiol protease. Has dipeptidylpeptidase activity. Active against a broad range of dipeptide substrates composed of both polar and hydrophobic amino acids. Proline cannot occupy the P1 position and arginine cannot occupy the P2 position of the substrate. Can act as both an exopeptidase and endopeptidase. Activates serine proteases such as elastase, cathepsin G and granzymes A and B.</text>
</comment>
<dbReference type="EMBL" id="LN714477">
    <property type="protein sequence ID" value="CEL64827.1"/>
    <property type="molecule type" value="Genomic_DNA"/>
</dbReference>
<dbReference type="GO" id="GO:0008234">
    <property type="term" value="F:cysteine-type peptidase activity"/>
    <property type="evidence" value="ECO:0007669"/>
    <property type="project" value="InterPro"/>
</dbReference>
<keyword evidence="6" id="KW-0325">Glycoprotein</keyword>
<evidence type="ECO:0000256" key="3">
    <source>
        <dbReference type="ARBA" id="ARBA00011610"/>
    </source>
</evidence>
<dbReference type="SMART" id="SM00645">
    <property type="entry name" value="Pept_C1"/>
    <property type="match status" value="1"/>
</dbReference>
<dbReference type="GeneID" id="13446283"/>
<evidence type="ECO:0000256" key="12">
    <source>
        <dbReference type="SAM" id="MobiDB-lite"/>
    </source>
</evidence>
<proteinExistence type="inferred from homology"/>
<evidence type="ECO:0000256" key="10">
    <source>
        <dbReference type="ARBA" id="ARBA00032961"/>
    </source>
</evidence>
<dbReference type="InterPro" id="IPR013128">
    <property type="entry name" value="Peptidase_C1A"/>
</dbReference>
<dbReference type="PROSITE" id="PS00139">
    <property type="entry name" value="THIOL_PROTEASE_CYS"/>
    <property type="match status" value="1"/>
</dbReference>
<evidence type="ECO:0000256" key="7">
    <source>
        <dbReference type="ARBA" id="ARBA00029762"/>
    </source>
</evidence>
<keyword evidence="16" id="KW-1185">Reference proteome</keyword>
<evidence type="ECO:0000256" key="2">
    <source>
        <dbReference type="ARBA" id="ARBA00008455"/>
    </source>
</evidence>
<feature type="domain" description="Peptidase C1A papain C-terminal" evidence="13">
    <location>
        <begin position="373"/>
        <end position="639"/>
    </location>
</feature>
<dbReference type="OMA" id="DFFNQGC"/>
<evidence type="ECO:0000313" key="15">
    <source>
        <dbReference type="EMBL" id="CEL64827.1"/>
    </source>
</evidence>
<evidence type="ECO:0000256" key="9">
    <source>
        <dbReference type="ARBA" id="ARBA00030778"/>
    </source>
</evidence>
<dbReference type="Pfam" id="PF00112">
    <property type="entry name" value="Peptidase_C1"/>
    <property type="match status" value="1"/>
</dbReference>
<dbReference type="OrthoDB" id="3789175at2759"/>
<dbReference type="InterPro" id="IPR000169">
    <property type="entry name" value="Pept_cys_AS"/>
</dbReference>
<comment type="cofactor">
    <cofactor evidence="1">
        <name>chloride</name>
        <dbReference type="ChEBI" id="CHEBI:17996"/>
    </cofactor>
</comment>
<feature type="region of interest" description="Disordered" evidence="12">
    <location>
        <begin position="645"/>
        <end position="680"/>
    </location>
</feature>
<feature type="region of interest" description="Disordered" evidence="12">
    <location>
        <begin position="693"/>
        <end position="749"/>
    </location>
</feature>
<dbReference type="InterPro" id="IPR025660">
    <property type="entry name" value="Pept_his_AS"/>
</dbReference>
<dbReference type="InterPro" id="IPR000668">
    <property type="entry name" value="Peptidase_C1A_C"/>
</dbReference>
<dbReference type="InterPro" id="IPR014882">
    <property type="entry name" value="CathepsinC_exc"/>
</dbReference>
<dbReference type="GO" id="GO:0006508">
    <property type="term" value="P:proteolysis"/>
    <property type="evidence" value="ECO:0007669"/>
    <property type="project" value="InterPro"/>
</dbReference>
<dbReference type="RefSeq" id="XP_003880261.1">
    <property type="nucleotide sequence ID" value="XM_003880212.1"/>
</dbReference>
<protein>
    <recommendedName>
        <fullName evidence="4">Dipeptidyl peptidase 1</fullName>
    </recommendedName>
    <alternativeName>
        <fullName evidence="8">Cathepsin C</fullName>
    </alternativeName>
    <alternativeName>
        <fullName evidence="7">Cathepsin J</fullName>
    </alternativeName>
    <alternativeName>
        <fullName evidence="10">Dipeptidyl peptidase I</fullName>
    </alternativeName>
    <alternativeName>
        <fullName evidence="9">Dipeptidyl transferase</fullName>
    </alternativeName>
</protein>
<dbReference type="AlphaFoldDB" id="F0V9R5"/>
<gene>
    <name evidence="15" type="ORF">BN1204_007010</name>
    <name evidence="14" type="ORF">NCLIV_007010</name>
</gene>
<evidence type="ECO:0000313" key="16">
    <source>
        <dbReference type="Proteomes" id="UP000007494"/>
    </source>
</evidence>
<comment type="similarity">
    <text evidence="2">Belongs to the peptidase C1 family.</text>
</comment>
<reference evidence="14" key="2">
    <citation type="submission" date="2011-03" db="EMBL/GenBank/DDBJ databases">
        <title>Comparative genomics and transcriptomics of Neospora caninum and Toxoplasma gondii.</title>
        <authorList>
            <person name="Reid A.J."/>
            <person name="Sohal A."/>
            <person name="Harris D."/>
            <person name="Quail M."/>
            <person name="Sanders M."/>
            <person name="Berriman M."/>
            <person name="Wastling J.M."/>
            <person name="Pain A."/>
        </authorList>
    </citation>
    <scope>NUCLEOTIDE SEQUENCE</scope>
    <source>
        <strain evidence="14">Liverpool</strain>
    </source>
</reference>
<dbReference type="Gene3D" id="3.90.70.10">
    <property type="entry name" value="Cysteine proteinases"/>
    <property type="match status" value="1"/>
</dbReference>
<evidence type="ECO:0000256" key="5">
    <source>
        <dbReference type="ARBA" id="ARBA00023145"/>
    </source>
</evidence>
<evidence type="ECO:0000256" key="6">
    <source>
        <dbReference type="ARBA" id="ARBA00023180"/>
    </source>
</evidence>
<feature type="compositionally biased region" description="Acidic residues" evidence="12">
    <location>
        <begin position="701"/>
        <end position="712"/>
    </location>
</feature>
<feature type="region of interest" description="Disordered" evidence="12">
    <location>
        <begin position="1"/>
        <end position="20"/>
    </location>
</feature>
<reference evidence="15" key="4">
    <citation type="journal article" date="2015" name="PLoS ONE">
        <title>Comprehensive Evaluation of Toxoplasma gondii VEG and Neospora caninum LIV Genomes with Tachyzoite Stage Transcriptome and Proteome Defines Novel Transcript Features.</title>
        <authorList>
            <person name="Ramaprasad A."/>
            <person name="Mourier T."/>
            <person name="Naeem R."/>
            <person name="Malas T.B."/>
            <person name="Moussa E."/>
            <person name="Panigrahi A."/>
            <person name="Vermont S.J."/>
            <person name="Otto T.D."/>
            <person name="Wastling J."/>
            <person name="Pain A."/>
        </authorList>
    </citation>
    <scope>NUCLEOTIDE SEQUENCE</scope>
    <source>
        <strain evidence="15">Liverpool</strain>
    </source>
</reference>
<dbReference type="Gene3D" id="2.40.128.80">
    <property type="entry name" value="Cathepsin C, exclusion domain"/>
    <property type="match status" value="1"/>
</dbReference>
<evidence type="ECO:0000256" key="11">
    <source>
        <dbReference type="ARBA" id="ARBA00045556"/>
    </source>
</evidence>
<dbReference type="SUPFAM" id="SSF54001">
    <property type="entry name" value="Cysteine proteinases"/>
    <property type="match status" value="1"/>
</dbReference>
<evidence type="ECO:0000313" key="14">
    <source>
        <dbReference type="EMBL" id="CBZ50226.1"/>
    </source>
</evidence>
<evidence type="ECO:0000256" key="1">
    <source>
        <dbReference type="ARBA" id="ARBA00001923"/>
    </source>
</evidence>
<reference evidence="16" key="3">
    <citation type="journal article" date="2012" name="PLoS Pathog.">
        <title>Comparative genomics of the apicomplexan parasites Toxoplasma gondii and Neospora caninum: Coccidia differing in host range and transmission strategy.</title>
        <authorList>
            <person name="Reid A.J."/>
            <person name="Vermont S.J."/>
            <person name="Cotton J.A."/>
            <person name="Harris D."/>
            <person name="Hill-Cawthorne G.A."/>
            <person name="Konen-Waisman S."/>
            <person name="Latham S.M."/>
            <person name="Mourier T."/>
            <person name="Norton R."/>
            <person name="Quail M.A."/>
            <person name="Sanders M."/>
            <person name="Shanmugam D."/>
            <person name="Sohal A."/>
            <person name="Wasmuth J.D."/>
            <person name="Brunk B."/>
            <person name="Grigg M.E."/>
            <person name="Howard J.C."/>
            <person name="Parkinson J."/>
            <person name="Roos D.S."/>
            <person name="Trees A.J."/>
            <person name="Berriman M."/>
            <person name="Pain A."/>
            <person name="Wastling J.M."/>
        </authorList>
    </citation>
    <scope>NUCLEOTIDE SEQUENCE [LARGE SCALE GENOMIC DNA]</scope>
    <source>
        <strain evidence="16">Liverpool</strain>
    </source>
</reference>
<dbReference type="Pfam" id="PF08773">
    <property type="entry name" value="CathepsinC_exc"/>
    <property type="match status" value="1"/>
</dbReference>
<organism evidence="14 16">
    <name type="scientific">Neospora caninum (strain Liverpool)</name>
    <dbReference type="NCBI Taxonomy" id="572307"/>
    <lineage>
        <taxon>Eukaryota</taxon>
        <taxon>Sar</taxon>
        <taxon>Alveolata</taxon>
        <taxon>Apicomplexa</taxon>
        <taxon>Conoidasida</taxon>
        <taxon>Coccidia</taxon>
        <taxon>Eucoccidiorida</taxon>
        <taxon>Eimeriorina</taxon>
        <taxon>Sarcocystidae</taxon>
        <taxon>Neospora</taxon>
    </lineage>
</organism>
<comment type="subunit">
    <text evidence="3">Tetramer of heterotrimers consisting of exclusion domain, heavy- and light chains.</text>
</comment>
<accession>F0V9R5</accession>
<evidence type="ECO:0000259" key="13">
    <source>
        <dbReference type="SMART" id="SM00645"/>
    </source>
</evidence>
<evidence type="ECO:0000256" key="8">
    <source>
        <dbReference type="ARBA" id="ARBA00029779"/>
    </source>
</evidence>
<dbReference type="SUPFAM" id="SSF75001">
    <property type="entry name" value="Dipeptidyl peptidase I (cathepsin C), exclusion domain"/>
    <property type="match status" value="1"/>
</dbReference>
<dbReference type="eggNOG" id="KOG1543">
    <property type="taxonomic scope" value="Eukaryota"/>
</dbReference>
<reference evidence="14" key="1">
    <citation type="submission" date="2011-02" db="EMBL/GenBank/DDBJ databases">
        <authorList>
            <person name="Aslett M."/>
        </authorList>
    </citation>
    <scope>NUCLEOTIDE SEQUENCE</scope>
    <source>
        <strain evidence="14">Liverpool</strain>
    </source>
</reference>
<dbReference type="InterPro" id="IPR038765">
    <property type="entry name" value="Papain-like_cys_pep_sf"/>
</dbReference>
<name>F0V9R5_NEOCL</name>
<feature type="compositionally biased region" description="Polar residues" evidence="12">
    <location>
        <begin position="11"/>
        <end position="20"/>
    </location>
</feature>
<evidence type="ECO:0000256" key="4">
    <source>
        <dbReference type="ARBA" id="ARBA00014709"/>
    </source>
</evidence>
<dbReference type="PROSITE" id="PS00639">
    <property type="entry name" value="THIOL_PROTEASE_HIS"/>
    <property type="match status" value="1"/>
</dbReference>
<feature type="compositionally biased region" description="Polar residues" evidence="12">
    <location>
        <begin position="657"/>
        <end position="671"/>
    </location>
</feature>
<dbReference type="EMBL" id="FR823383">
    <property type="protein sequence ID" value="CBZ50226.1"/>
    <property type="molecule type" value="Genomic_DNA"/>
</dbReference>
<dbReference type="PANTHER" id="PTHR12411">
    <property type="entry name" value="CYSTEINE PROTEASE FAMILY C1-RELATED"/>
    <property type="match status" value="1"/>
</dbReference>
<sequence length="749" mass="82892">MSPAGHLVATGTAQHGTSVGHSRLPRASFLAALLLVCRALGLPFWTKFVEPVRGDLPAHCLVRHVLGEWEIQEGLWLPCKGELTAAAAQLHDPYCGYGVPDKIDAHDPMTPPNISPSFHLLRTSRFTLHPDFRVDFDDGSTGVWTLVYDEGLHFEVTTPQSRRFFAFFKYEVAPDGRNLAWSYCHTTLVGWWDRVPQGDAVRQSLEPTPPAYDVPELVVPETPADQLLHSLKRGCWWGRKVGEDLSVPTNEVPKERRTPLDVPIWPTSLPPDIQSVAAVVRKSLSTDAPWEPVEDDYIEIRGRKLRSIQEVWENAGNQPLLMSRQHIEGRRATVKASLPLHVLSGVQPFGSPAGSEPPWRTIREFDWSNEEHVALRIGRRRSVVPDAPNQGRCGSCYAISTGTVLTSRLWIRYAANDDVFGKINVSAFQGTSCNVYNQGCGGGYVFLALKFGQEHGFRTEECVQEYTREAHHRSSPLSPSLQTCHDLGGQLGTSAYGCRAPPARSSLPESCSVSIKVASWQYVGGVYGGCSEDAMLRTLWEHGPMAASIEPTVAFTVYRKGVFKSAYNSLVQKGENWVWEKVDHAVVVVGWGWARHGDKWLPYWKVRNSWGARWGEGGYARVIRGVNEMAIERVAVVGEVSLFRDGKHIPPTPAKEPTTSQLAANSSTEPSGNREFSVETLPTLRGVTVMRAARTHQPSEDDREAGESESEAASEQAGAPEDADESRIDAKFAAPQPSFLSQSVKRHRT</sequence>
<dbReference type="VEuPathDB" id="ToxoDB:NCLIV_007010"/>